<evidence type="ECO:0000256" key="2">
    <source>
        <dbReference type="ARBA" id="ARBA00022679"/>
    </source>
</evidence>
<dbReference type="GO" id="GO:0032259">
    <property type="term" value="P:methylation"/>
    <property type="evidence" value="ECO:0007669"/>
    <property type="project" value="UniProtKB-KW"/>
</dbReference>
<dbReference type="PROSITE" id="PS51683">
    <property type="entry name" value="SAM_OMT_II"/>
    <property type="match status" value="1"/>
</dbReference>
<dbReference type="Gene3D" id="3.40.50.150">
    <property type="entry name" value="Vaccinia Virus protein VP39"/>
    <property type="match status" value="1"/>
</dbReference>
<keyword evidence="2" id="KW-0808">Transferase</keyword>
<feature type="domain" description="O-methyltransferase dimerisation" evidence="5">
    <location>
        <begin position="9"/>
        <end position="85"/>
    </location>
</feature>
<dbReference type="Gene3D" id="1.10.287.1350">
    <property type="match status" value="1"/>
</dbReference>
<dbReference type="InterPro" id="IPR016461">
    <property type="entry name" value="COMT-like"/>
</dbReference>
<keyword evidence="7" id="KW-1185">Reference proteome</keyword>
<dbReference type="EMBL" id="JBHTBH010000015">
    <property type="protein sequence ID" value="MFC7330999.1"/>
    <property type="molecule type" value="Genomic_DNA"/>
</dbReference>
<evidence type="ECO:0000259" key="4">
    <source>
        <dbReference type="Pfam" id="PF00891"/>
    </source>
</evidence>
<dbReference type="InterPro" id="IPR001077">
    <property type="entry name" value="COMT_C"/>
</dbReference>
<name>A0ABW2KNI4_9ACTN</name>
<dbReference type="RefSeq" id="WP_379873639.1">
    <property type="nucleotide sequence ID" value="NZ_JBHTBH010000015.1"/>
</dbReference>
<dbReference type="GO" id="GO:0008168">
    <property type="term" value="F:methyltransferase activity"/>
    <property type="evidence" value="ECO:0007669"/>
    <property type="project" value="UniProtKB-KW"/>
</dbReference>
<evidence type="ECO:0000256" key="1">
    <source>
        <dbReference type="ARBA" id="ARBA00022603"/>
    </source>
</evidence>
<sequence>MTSTDTLLRLLTAPWLTRAVHAAVRAGVFDELHTTPHTPATLATTLGLHPDPLHRLLRTAADLGLLHEHPDGTYTPTPTGELLAADTPGSLRPLALFYDSEPLRRAWDHLDHTLHTATPADEHAHGTAFYQHTATDPHHHELFTAAMAAGSTAAHALADTLDFTATRSITDIGGGNGALLAALLDRHPHLTAVLLDLPHVLNTPHPALTPHLDTGRCTTAPGDFFTHIPAGSDTYLLCRVLHNWTDDQCHRILTHCRAALGETGRLLIIERVINPDTDPTLPLAFDMHMMAITGGRERTTAHYTALLHPHHLHLTAATPLPAGLTALTATPH</sequence>
<dbReference type="Gene3D" id="1.10.10.10">
    <property type="entry name" value="Winged helix-like DNA-binding domain superfamily/Winged helix DNA-binding domain"/>
    <property type="match status" value="1"/>
</dbReference>
<dbReference type="Pfam" id="PF00891">
    <property type="entry name" value="Methyltransf_2"/>
    <property type="match status" value="1"/>
</dbReference>
<dbReference type="PANTHER" id="PTHR43712">
    <property type="entry name" value="PUTATIVE (AFU_ORTHOLOGUE AFUA_4G14580)-RELATED"/>
    <property type="match status" value="1"/>
</dbReference>
<proteinExistence type="predicted"/>
<accession>A0ABW2KNI4</accession>
<keyword evidence="3" id="KW-0949">S-adenosyl-L-methionine</keyword>
<dbReference type="Pfam" id="PF08100">
    <property type="entry name" value="Dimerisation"/>
    <property type="match status" value="1"/>
</dbReference>
<keyword evidence="1 6" id="KW-0489">Methyltransferase</keyword>
<comment type="caution">
    <text evidence="6">The sequence shown here is derived from an EMBL/GenBank/DDBJ whole genome shotgun (WGS) entry which is preliminary data.</text>
</comment>
<dbReference type="SUPFAM" id="SSF46785">
    <property type="entry name" value="Winged helix' DNA-binding domain"/>
    <property type="match status" value="1"/>
</dbReference>
<dbReference type="PANTHER" id="PTHR43712:SF2">
    <property type="entry name" value="O-METHYLTRANSFERASE CICE"/>
    <property type="match status" value="1"/>
</dbReference>
<dbReference type="InterPro" id="IPR029063">
    <property type="entry name" value="SAM-dependent_MTases_sf"/>
</dbReference>
<feature type="domain" description="O-methyltransferase C-terminal" evidence="4">
    <location>
        <begin position="107"/>
        <end position="308"/>
    </location>
</feature>
<dbReference type="PIRSF" id="PIRSF005739">
    <property type="entry name" value="O-mtase"/>
    <property type="match status" value="1"/>
</dbReference>
<dbReference type="SUPFAM" id="SSF53335">
    <property type="entry name" value="S-adenosyl-L-methionine-dependent methyltransferases"/>
    <property type="match status" value="1"/>
</dbReference>
<dbReference type="Proteomes" id="UP001596540">
    <property type="component" value="Unassembled WGS sequence"/>
</dbReference>
<protein>
    <submittedName>
        <fullName evidence="6">Methyltransferase</fullName>
    </submittedName>
</protein>
<dbReference type="InterPro" id="IPR036390">
    <property type="entry name" value="WH_DNA-bd_sf"/>
</dbReference>
<evidence type="ECO:0000313" key="7">
    <source>
        <dbReference type="Proteomes" id="UP001596540"/>
    </source>
</evidence>
<reference evidence="7" key="1">
    <citation type="journal article" date="2019" name="Int. J. Syst. Evol. Microbiol.">
        <title>The Global Catalogue of Microorganisms (GCM) 10K type strain sequencing project: providing services to taxonomists for standard genome sequencing and annotation.</title>
        <authorList>
            <consortium name="The Broad Institute Genomics Platform"/>
            <consortium name="The Broad Institute Genome Sequencing Center for Infectious Disease"/>
            <person name="Wu L."/>
            <person name="Ma J."/>
        </authorList>
    </citation>
    <scope>NUCLEOTIDE SEQUENCE [LARGE SCALE GENOMIC DNA]</scope>
    <source>
        <strain evidence="7">CGMCC 4.7382</strain>
    </source>
</reference>
<dbReference type="InterPro" id="IPR036388">
    <property type="entry name" value="WH-like_DNA-bd_sf"/>
</dbReference>
<evidence type="ECO:0000313" key="6">
    <source>
        <dbReference type="EMBL" id="MFC7330999.1"/>
    </source>
</evidence>
<evidence type="ECO:0000256" key="3">
    <source>
        <dbReference type="ARBA" id="ARBA00022691"/>
    </source>
</evidence>
<organism evidence="6 7">
    <name type="scientific">Marinactinospora rubrisoli</name>
    <dbReference type="NCBI Taxonomy" id="2715399"/>
    <lineage>
        <taxon>Bacteria</taxon>
        <taxon>Bacillati</taxon>
        <taxon>Actinomycetota</taxon>
        <taxon>Actinomycetes</taxon>
        <taxon>Streptosporangiales</taxon>
        <taxon>Nocardiopsidaceae</taxon>
        <taxon>Marinactinospora</taxon>
    </lineage>
</organism>
<dbReference type="InterPro" id="IPR012967">
    <property type="entry name" value="COMT_dimerisation"/>
</dbReference>
<gene>
    <name evidence="6" type="ORF">ACFQRF_25000</name>
</gene>
<evidence type="ECO:0000259" key="5">
    <source>
        <dbReference type="Pfam" id="PF08100"/>
    </source>
</evidence>